<dbReference type="EMBL" id="CP097463">
    <property type="protein sequence ID" value="WAX58442.1"/>
    <property type="molecule type" value="Genomic_DNA"/>
</dbReference>
<keyword evidence="1" id="KW-0456">Lyase</keyword>
<dbReference type="SUPFAM" id="SSF51556">
    <property type="entry name" value="Metallo-dependent hydrolases"/>
    <property type="match status" value="1"/>
</dbReference>
<keyword evidence="4" id="KW-1185">Reference proteome</keyword>
<evidence type="ECO:0000256" key="1">
    <source>
        <dbReference type="ARBA" id="ARBA00023239"/>
    </source>
</evidence>
<protein>
    <submittedName>
        <fullName evidence="3">Amidohydrolase</fullName>
    </submittedName>
</protein>
<reference evidence="3" key="1">
    <citation type="submission" date="2022-05" db="EMBL/GenBank/DDBJ databases">
        <title>Jatrophihabitans sp. SB3-54 whole genome sequence.</title>
        <authorList>
            <person name="Suh M.K."/>
            <person name="Eom M.K."/>
            <person name="Kim J.S."/>
            <person name="Kim H.S."/>
            <person name="Do H.E."/>
            <person name="Shin Y.K."/>
            <person name="Lee J.-S."/>
        </authorList>
    </citation>
    <scope>NUCLEOTIDE SEQUENCE</scope>
    <source>
        <strain evidence="3">SB3-54</strain>
    </source>
</reference>
<dbReference type="Gene3D" id="3.20.20.140">
    <property type="entry name" value="Metal-dependent hydrolases"/>
    <property type="match status" value="1"/>
</dbReference>
<dbReference type="PANTHER" id="PTHR21240:SF28">
    <property type="entry name" value="ISO-OROTATE DECARBOXYLASE (EUROFUNG)"/>
    <property type="match status" value="1"/>
</dbReference>
<evidence type="ECO:0000259" key="2">
    <source>
        <dbReference type="Pfam" id="PF04909"/>
    </source>
</evidence>
<dbReference type="PANTHER" id="PTHR21240">
    <property type="entry name" value="2-AMINO-3-CARBOXYLMUCONATE-6-SEMIALDEHYDE DECARBOXYLASE"/>
    <property type="match status" value="1"/>
</dbReference>
<dbReference type="Pfam" id="PF04909">
    <property type="entry name" value="Amidohydro_2"/>
    <property type="match status" value="1"/>
</dbReference>
<feature type="domain" description="Amidohydrolase-related" evidence="2">
    <location>
        <begin position="106"/>
        <end position="385"/>
    </location>
</feature>
<dbReference type="InterPro" id="IPR032466">
    <property type="entry name" value="Metal_Hydrolase"/>
</dbReference>
<organism evidence="3 4">
    <name type="scientific">Jatrophihabitans cynanchi</name>
    <dbReference type="NCBI Taxonomy" id="2944128"/>
    <lineage>
        <taxon>Bacteria</taxon>
        <taxon>Bacillati</taxon>
        <taxon>Actinomycetota</taxon>
        <taxon>Actinomycetes</taxon>
        <taxon>Jatrophihabitantales</taxon>
        <taxon>Jatrophihabitantaceae</taxon>
        <taxon>Jatrophihabitans</taxon>
    </lineage>
</organism>
<proteinExistence type="predicted"/>
<sequence>MEFDMTAIASRIPVMSGDGHSGLPTAEYRGYLEKRLHADFDRYLTKHAWRWSPLRAESYLPSDFNDKFIGTAGFDPARGSSIAWDPKLRVSEMNLAGIVCDVLFPDDQNTNDPPFGAGLAHAVEGMIGTEGYPPSLVRAGARAYNRWLAEFCSVDPKRLLGLTLLGTLDDPNWCVEEIERAYDDGLRTGVVLPLEYYLPLYHHRRYDILWERCADLGLTVCVHPGRGAPTYNGDNEYEERSIFLMEVGWYAHRPLWSFIIGGVFDRFPRLNLAFAELGISWITPILDRIEKGELNSSPAGRRAAGLDSAHEYWNRHCYAVHSSYQVAEDFVNPGISNVLWGGDISHGEGAWPTAGEGLSGVPLKRAECLRRLLAGLPEEQAHRVLCGVFEKAFANVDMACLADVTESVGLSREELQLA</sequence>
<dbReference type="Proteomes" id="UP001164693">
    <property type="component" value="Chromosome"/>
</dbReference>
<dbReference type="InterPro" id="IPR032465">
    <property type="entry name" value="ACMSD"/>
</dbReference>
<gene>
    <name evidence="3" type="ORF">M6B22_06675</name>
</gene>
<dbReference type="RefSeq" id="WP_269444983.1">
    <property type="nucleotide sequence ID" value="NZ_CP097463.1"/>
</dbReference>
<name>A0ABY7K4G8_9ACTN</name>
<evidence type="ECO:0000313" key="3">
    <source>
        <dbReference type="EMBL" id="WAX58442.1"/>
    </source>
</evidence>
<evidence type="ECO:0000313" key="4">
    <source>
        <dbReference type="Proteomes" id="UP001164693"/>
    </source>
</evidence>
<accession>A0ABY7K4G8</accession>
<dbReference type="InterPro" id="IPR006680">
    <property type="entry name" value="Amidohydro-rel"/>
</dbReference>